<accession>A0ABP7LRM8</accession>
<dbReference type="Pfam" id="PF03783">
    <property type="entry name" value="CsgG"/>
    <property type="match status" value="1"/>
</dbReference>
<dbReference type="InterPro" id="IPR005534">
    <property type="entry name" value="Curli_assmbl/transp-comp_CsgG"/>
</dbReference>
<gene>
    <name evidence="2" type="ORF">GCM10022228_15460</name>
</gene>
<sequence>MRAAVLLLLGWLMLGLGVSAHAGVQTRTVSAESTGATREEAIFNALGEAVRQVHGGQVNASRELRRSMERLSVRDGSGREASVTHRQQTASATQVKSDGLISGYRVVSVSPAAGGGQRARLKVQLPVYRVPGSGAQANRRRLAVYPVEVDAASLRLNGQVQSAGDVSRRLTQSLVRALVSARRFNVLDRDMRRAIAAEQRFVASGRAGLAQKAMLGRELGADYLLTARLTGFDMAMKEISNPITGERSRQGEGVATLEARVVIPATGQVMWSHTLTASPAALGVDAPAGGGFAQQVYDRLGDELTFQALNVIYPLRVVESEPGRLVVNQGQGMVRPGQRWAVYDIGKAYKDPYHGETLGANETWQAEVEVTRVAPKVAYARVVKGSVSGNGQVLRRVDATGHATREAERAAQRGTRKRVCLPMDPC</sequence>
<keyword evidence="3" id="KW-1185">Reference proteome</keyword>
<dbReference type="Gene3D" id="3.40.50.10610">
    <property type="entry name" value="ABC-type transport auxiliary lipoprotein component"/>
    <property type="match status" value="1"/>
</dbReference>
<protein>
    <submittedName>
        <fullName evidence="2">CsgG/HfaB family protein</fullName>
    </submittedName>
</protein>
<proteinExistence type="predicted"/>
<organism evidence="2 3">
    <name type="scientific">Halomonas cibimaris</name>
    <dbReference type="NCBI Taxonomy" id="657012"/>
    <lineage>
        <taxon>Bacteria</taxon>
        <taxon>Pseudomonadati</taxon>
        <taxon>Pseudomonadota</taxon>
        <taxon>Gammaproteobacteria</taxon>
        <taxon>Oceanospirillales</taxon>
        <taxon>Halomonadaceae</taxon>
        <taxon>Halomonas</taxon>
    </lineage>
</organism>
<dbReference type="RefSeq" id="WP_344704018.1">
    <property type="nucleotide sequence ID" value="NZ_BAAAZT010000070.1"/>
</dbReference>
<keyword evidence="1" id="KW-0732">Signal</keyword>
<comment type="caution">
    <text evidence="2">The sequence shown here is derived from an EMBL/GenBank/DDBJ whole genome shotgun (WGS) entry which is preliminary data.</text>
</comment>
<evidence type="ECO:0000313" key="3">
    <source>
        <dbReference type="Proteomes" id="UP001500133"/>
    </source>
</evidence>
<feature type="signal peptide" evidence="1">
    <location>
        <begin position="1"/>
        <end position="22"/>
    </location>
</feature>
<feature type="chain" id="PRO_5047201766" evidence="1">
    <location>
        <begin position="23"/>
        <end position="426"/>
    </location>
</feature>
<evidence type="ECO:0000256" key="1">
    <source>
        <dbReference type="SAM" id="SignalP"/>
    </source>
</evidence>
<dbReference type="EMBL" id="BAAAZT010000070">
    <property type="protein sequence ID" value="GAA3906113.1"/>
    <property type="molecule type" value="Genomic_DNA"/>
</dbReference>
<name>A0ABP7LRM8_9GAMM</name>
<dbReference type="Proteomes" id="UP001500133">
    <property type="component" value="Unassembled WGS sequence"/>
</dbReference>
<reference evidence="3" key="1">
    <citation type="journal article" date="2019" name="Int. J. Syst. Evol. Microbiol.">
        <title>The Global Catalogue of Microorganisms (GCM) 10K type strain sequencing project: providing services to taxonomists for standard genome sequencing and annotation.</title>
        <authorList>
            <consortium name="The Broad Institute Genomics Platform"/>
            <consortium name="The Broad Institute Genome Sequencing Center for Infectious Disease"/>
            <person name="Wu L."/>
            <person name="Ma J."/>
        </authorList>
    </citation>
    <scope>NUCLEOTIDE SEQUENCE [LARGE SCALE GENOMIC DNA]</scope>
    <source>
        <strain evidence="3">JCM 16914</strain>
    </source>
</reference>
<evidence type="ECO:0000313" key="2">
    <source>
        <dbReference type="EMBL" id="GAA3906113.1"/>
    </source>
</evidence>